<dbReference type="EMBL" id="RKJW01000002">
    <property type="protein sequence ID" value="RUN03938.1"/>
    <property type="molecule type" value="Genomic_DNA"/>
</dbReference>
<sequence>MFSGLLAFRQSSLWKIGERVPGMDRESKNICETLLRGTELMPTITPLSRYGERGAKGEAGGFAAHAVRSAVEAAEGARR</sequence>
<proteinExistence type="predicted"/>
<evidence type="ECO:0000313" key="2">
    <source>
        <dbReference type="Proteomes" id="UP000269379"/>
    </source>
</evidence>
<gene>
    <name evidence="1" type="ORF">EGT70_30070</name>
</gene>
<accession>A0AAX1ZRR0</accession>
<name>A0AAX1ZRR0_BURML</name>
<dbReference type="Proteomes" id="UP000269379">
    <property type="component" value="Chromosome 1"/>
</dbReference>
<reference evidence="2" key="1">
    <citation type="submission" date="2018-10" db="EMBL/GenBank/DDBJ databases">
        <title>FDA dAtabase for Regulatory Grade micrObial Sequences (FDA-ARGOS): Supporting development and validation of Infectious Disease Dx tests.</title>
        <authorList>
            <person name="Minogue T."/>
            <person name="Wolcott M."/>
            <person name="Wasieloski L."/>
            <person name="Aguilar W."/>
            <person name="Moore D."/>
            <person name="Jaissle J."/>
            <person name="Tallon L."/>
            <person name="Sadzewicz L."/>
            <person name="Zhao X."/>
            <person name="Vavikolanu K."/>
            <person name="Mehta A."/>
            <person name="Aluvathingal J."/>
            <person name="Nadendla S."/>
            <person name="Yan Y."/>
            <person name="Sichtig H."/>
        </authorList>
    </citation>
    <scope>NUCLEOTIDE SEQUENCE [LARGE SCALE GENOMIC DNA]</scope>
    <source>
        <strain evidence="2">FDAARGOS_588</strain>
    </source>
</reference>
<comment type="caution">
    <text evidence="1">The sequence shown here is derived from an EMBL/GenBank/DDBJ whole genome shotgun (WGS) entry which is preliminary data.</text>
</comment>
<protein>
    <submittedName>
        <fullName evidence="1">Uncharacterized protein</fullName>
    </submittedName>
</protein>
<organism evidence="1 2">
    <name type="scientific">Burkholderia mallei</name>
    <name type="common">Pseudomonas mallei</name>
    <dbReference type="NCBI Taxonomy" id="13373"/>
    <lineage>
        <taxon>Bacteria</taxon>
        <taxon>Pseudomonadati</taxon>
        <taxon>Pseudomonadota</taxon>
        <taxon>Betaproteobacteria</taxon>
        <taxon>Burkholderiales</taxon>
        <taxon>Burkholderiaceae</taxon>
        <taxon>Burkholderia</taxon>
        <taxon>pseudomallei group</taxon>
    </lineage>
</organism>
<dbReference type="AlphaFoldDB" id="A0AAX1ZRR0"/>
<evidence type="ECO:0000313" key="1">
    <source>
        <dbReference type="EMBL" id="RUN03938.1"/>
    </source>
</evidence>